<organism evidence="3 4">
    <name type="scientific">Coemansia asiatica</name>
    <dbReference type="NCBI Taxonomy" id="1052880"/>
    <lineage>
        <taxon>Eukaryota</taxon>
        <taxon>Fungi</taxon>
        <taxon>Fungi incertae sedis</taxon>
        <taxon>Zoopagomycota</taxon>
        <taxon>Kickxellomycotina</taxon>
        <taxon>Kickxellomycetes</taxon>
        <taxon>Kickxellales</taxon>
        <taxon>Kickxellaceae</taxon>
        <taxon>Coemansia</taxon>
    </lineage>
</organism>
<evidence type="ECO:0000256" key="2">
    <source>
        <dbReference type="SAM" id="MobiDB-lite"/>
    </source>
</evidence>
<keyword evidence="4" id="KW-1185">Reference proteome</keyword>
<feature type="region of interest" description="Disordered" evidence="2">
    <location>
        <begin position="334"/>
        <end position="386"/>
    </location>
</feature>
<dbReference type="InterPro" id="IPR007304">
    <property type="entry name" value="TAP46-like"/>
</dbReference>
<comment type="caution">
    <text evidence="3">The sequence shown here is derived from an EMBL/GenBank/DDBJ whole genome shotgun (WGS) entry which is preliminary data.</text>
</comment>
<reference evidence="3" key="1">
    <citation type="submission" date="2022-07" db="EMBL/GenBank/DDBJ databases">
        <title>Phylogenomic reconstructions and comparative analyses of Kickxellomycotina fungi.</title>
        <authorList>
            <person name="Reynolds N.K."/>
            <person name="Stajich J.E."/>
            <person name="Barry K."/>
            <person name="Grigoriev I.V."/>
            <person name="Crous P."/>
            <person name="Smith M.E."/>
        </authorList>
    </citation>
    <scope>NUCLEOTIDE SEQUENCE</scope>
    <source>
        <strain evidence="3">NBRC 105413</strain>
    </source>
</reference>
<name>A0A9W8CHH1_9FUNG</name>
<dbReference type="PANTHER" id="PTHR10933">
    <property type="entry name" value="IMMUNOGLOBULIN-BINDING PROTEIN 1"/>
    <property type="match status" value="1"/>
</dbReference>
<dbReference type="GO" id="GO:0051721">
    <property type="term" value="F:protein phosphatase 2A binding"/>
    <property type="evidence" value="ECO:0007669"/>
    <property type="project" value="TreeGrafter"/>
</dbReference>
<sequence length="386" mass="43449">MSMERSEYQELPLSVNFARAQSQLKSINNTSLASSSEEYQKQAVDLVMLLKICSSQIDRLSLFSSNESTEDYSTSELKLILVSAYLGEALQKLTAPDGRAEILTEALVQYKSFLSLGQSLGIVNENKEVERILRGQEKASGKLSTGTGALSADPGLSRMQKIERFKRTRAMQQDIAEIEAMLSGKSSVASKHDVDEQEQDIEEIEREYAIKLIELKVYQVIDDIDMLNSEIEMAKQMEQMKLNRALAGLDKDNGNSSAASDDRNQWRLDSHSYKIDPRTGKPILPILNDRGQPMRPFVLTNDRQRIKDSVFRPDWALPTMTVDDYLKQEQERGNIISGGGKEPDEKPEIDDNDFEALDADTIKKREWDDFKDDNPRGAGNRGGNRG</sequence>
<dbReference type="AlphaFoldDB" id="A0A9W8CHH1"/>
<dbReference type="PANTHER" id="PTHR10933:SF9">
    <property type="entry name" value="IMMUNOGLOBULIN-BINDING PROTEIN 1"/>
    <property type="match status" value="1"/>
</dbReference>
<keyword evidence="1" id="KW-0175">Coiled coil</keyword>
<dbReference type="Gene3D" id="1.25.40.540">
    <property type="entry name" value="TAP42-like family"/>
    <property type="match status" value="1"/>
</dbReference>
<accession>A0A9W8CHH1</accession>
<feature type="coiled-coil region" evidence="1">
    <location>
        <begin position="187"/>
        <end position="214"/>
    </location>
</feature>
<feature type="compositionally biased region" description="Acidic residues" evidence="2">
    <location>
        <begin position="347"/>
        <end position="358"/>
    </location>
</feature>
<dbReference type="InterPro" id="IPR038511">
    <property type="entry name" value="TAP42/TAP46-like_sf"/>
</dbReference>
<dbReference type="Pfam" id="PF04177">
    <property type="entry name" value="TAP42"/>
    <property type="match status" value="1"/>
</dbReference>
<dbReference type="Proteomes" id="UP001145021">
    <property type="component" value="Unassembled WGS sequence"/>
</dbReference>
<evidence type="ECO:0000256" key="1">
    <source>
        <dbReference type="SAM" id="Coils"/>
    </source>
</evidence>
<protein>
    <submittedName>
        <fullName evidence="3">Type 2A phosphatase-associated protein 42</fullName>
    </submittedName>
</protein>
<dbReference type="GO" id="GO:0009966">
    <property type="term" value="P:regulation of signal transduction"/>
    <property type="evidence" value="ECO:0007669"/>
    <property type="project" value="InterPro"/>
</dbReference>
<evidence type="ECO:0000313" key="3">
    <source>
        <dbReference type="EMBL" id="KAJ1644037.1"/>
    </source>
</evidence>
<dbReference type="EMBL" id="JANBOH010000197">
    <property type="protein sequence ID" value="KAJ1644037.1"/>
    <property type="molecule type" value="Genomic_DNA"/>
</dbReference>
<dbReference type="GO" id="GO:0035303">
    <property type="term" value="P:regulation of dephosphorylation"/>
    <property type="evidence" value="ECO:0007669"/>
    <property type="project" value="TreeGrafter"/>
</dbReference>
<feature type="compositionally biased region" description="Basic and acidic residues" evidence="2">
    <location>
        <begin position="360"/>
        <end position="375"/>
    </location>
</feature>
<proteinExistence type="predicted"/>
<dbReference type="GO" id="GO:0005829">
    <property type="term" value="C:cytosol"/>
    <property type="evidence" value="ECO:0007669"/>
    <property type="project" value="TreeGrafter"/>
</dbReference>
<gene>
    <name evidence="3" type="primary">TAP42</name>
    <name evidence="3" type="ORF">LPJ64_004235</name>
</gene>
<evidence type="ECO:0000313" key="4">
    <source>
        <dbReference type="Proteomes" id="UP001145021"/>
    </source>
</evidence>